<accession>A0A6A4QB94</accession>
<proteinExistence type="predicted"/>
<gene>
    <name evidence="1" type="ORF">Lalb_Chr07g0194221</name>
</gene>
<evidence type="ECO:0000313" key="2">
    <source>
        <dbReference type="Proteomes" id="UP000447434"/>
    </source>
</evidence>
<organism evidence="1 2">
    <name type="scientific">Lupinus albus</name>
    <name type="common">White lupine</name>
    <name type="synonym">Lupinus termis</name>
    <dbReference type="NCBI Taxonomy" id="3870"/>
    <lineage>
        <taxon>Eukaryota</taxon>
        <taxon>Viridiplantae</taxon>
        <taxon>Streptophyta</taxon>
        <taxon>Embryophyta</taxon>
        <taxon>Tracheophyta</taxon>
        <taxon>Spermatophyta</taxon>
        <taxon>Magnoliopsida</taxon>
        <taxon>eudicotyledons</taxon>
        <taxon>Gunneridae</taxon>
        <taxon>Pentapetalae</taxon>
        <taxon>rosids</taxon>
        <taxon>fabids</taxon>
        <taxon>Fabales</taxon>
        <taxon>Fabaceae</taxon>
        <taxon>Papilionoideae</taxon>
        <taxon>50 kb inversion clade</taxon>
        <taxon>genistoids sensu lato</taxon>
        <taxon>core genistoids</taxon>
        <taxon>Genisteae</taxon>
        <taxon>Lupinus</taxon>
    </lineage>
</organism>
<dbReference type="Proteomes" id="UP000447434">
    <property type="component" value="Chromosome 7"/>
</dbReference>
<comment type="caution">
    <text evidence="1">The sequence shown here is derived from an EMBL/GenBank/DDBJ whole genome shotgun (WGS) entry which is preliminary data.</text>
</comment>
<dbReference type="AlphaFoldDB" id="A0A6A4QB94"/>
<reference evidence="2" key="1">
    <citation type="journal article" date="2020" name="Nat. Commun.">
        <title>Genome sequence of the cluster root forming white lupin.</title>
        <authorList>
            <person name="Hufnagel B."/>
            <person name="Marques A."/>
            <person name="Soriano A."/>
            <person name="Marques L."/>
            <person name="Divol F."/>
            <person name="Doumas P."/>
            <person name="Sallet E."/>
            <person name="Mancinotti D."/>
            <person name="Carrere S."/>
            <person name="Marande W."/>
            <person name="Arribat S."/>
            <person name="Keller J."/>
            <person name="Huneau C."/>
            <person name="Blein T."/>
            <person name="Aime D."/>
            <person name="Laguerre M."/>
            <person name="Taylor J."/>
            <person name="Schubert V."/>
            <person name="Nelson M."/>
            <person name="Geu-Flores F."/>
            <person name="Crespi M."/>
            <person name="Gallardo-Guerrero K."/>
            <person name="Delaux P.-M."/>
            <person name="Salse J."/>
            <person name="Berges H."/>
            <person name="Guyot R."/>
            <person name="Gouzy J."/>
            <person name="Peret B."/>
        </authorList>
    </citation>
    <scope>NUCLEOTIDE SEQUENCE [LARGE SCALE GENOMIC DNA]</scope>
    <source>
        <strain evidence="2">cv. Amiga</strain>
    </source>
</reference>
<sequence>MCVGVIIGPVHEAPTDLMGSVEGRDKMNEGKSQVNRDVDDLELSQLEENEVVSAVATVLADLCRPRE</sequence>
<protein>
    <submittedName>
        <fullName evidence="1">Uncharacterized protein</fullName>
    </submittedName>
</protein>
<name>A0A6A4QB94_LUPAL</name>
<evidence type="ECO:0000313" key="1">
    <source>
        <dbReference type="EMBL" id="KAE9611111.1"/>
    </source>
</evidence>
<dbReference type="EMBL" id="WOCE01000007">
    <property type="protein sequence ID" value="KAE9611111.1"/>
    <property type="molecule type" value="Genomic_DNA"/>
</dbReference>
<keyword evidence="2" id="KW-1185">Reference proteome</keyword>